<dbReference type="InterPro" id="IPR013783">
    <property type="entry name" value="Ig-like_fold"/>
</dbReference>
<protein>
    <recommendedName>
        <fullName evidence="3">beta-glucosidase</fullName>
        <ecNumber evidence="3">3.2.1.21</ecNumber>
    </recommendedName>
</protein>
<dbReference type="PANTHER" id="PTHR42715">
    <property type="entry name" value="BETA-GLUCOSIDASE"/>
    <property type="match status" value="1"/>
</dbReference>
<evidence type="ECO:0000313" key="8">
    <source>
        <dbReference type="EMBL" id="CAI6092471.1"/>
    </source>
</evidence>
<keyword evidence="6" id="KW-0326">Glycosidase</keyword>
<evidence type="ECO:0000256" key="5">
    <source>
        <dbReference type="ARBA" id="ARBA00023277"/>
    </source>
</evidence>
<keyword evidence="4" id="KW-0378">Hydrolase</keyword>
<dbReference type="InterPro" id="IPR002772">
    <property type="entry name" value="Glyco_hydro_3_C"/>
</dbReference>
<gene>
    <name evidence="8" type="ORF">CCHLO57077_00017641</name>
</gene>
<dbReference type="AlphaFoldDB" id="A0AA35M8G1"/>
<accession>A0AA35M8G1</accession>
<dbReference type="Gene3D" id="2.60.40.10">
    <property type="entry name" value="Immunoglobulins"/>
    <property type="match status" value="1"/>
</dbReference>
<keyword evidence="9" id="KW-1185">Reference proteome</keyword>
<dbReference type="SMART" id="SM01217">
    <property type="entry name" value="Fn3_like"/>
    <property type="match status" value="1"/>
</dbReference>
<dbReference type="Gene3D" id="3.40.50.1700">
    <property type="entry name" value="Glycoside hydrolase family 3 C-terminal domain"/>
    <property type="match status" value="1"/>
</dbReference>
<dbReference type="InterPro" id="IPR050288">
    <property type="entry name" value="Cellulose_deg_GH3"/>
</dbReference>
<comment type="catalytic activity">
    <reaction evidence="1">
        <text>Hydrolysis of terminal, non-reducing beta-D-glucosyl residues with release of beta-D-glucose.</text>
        <dbReference type="EC" id="3.2.1.21"/>
    </reaction>
</comment>
<dbReference type="InterPro" id="IPR036881">
    <property type="entry name" value="Glyco_hydro_3_C_sf"/>
</dbReference>
<dbReference type="Proteomes" id="UP001160390">
    <property type="component" value="Unassembled WGS sequence"/>
</dbReference>
<dbReference type="PANTHER" id="PTHR42715:SF10">
    <property type="entry name" value="BETA-GLUCOSIDASE"/>
    <property type="match status" value="1"/>
</dbReference>
<comment type="similarity">
    <text evidence="2">Belongs to the glycosyl hydrolase 3 family.</text>
</comment>
<name>A0AA35M8G1_9HYPO</name>
<dbReference type="GO" id="GO:0005975">
    <property type="term" value="P:carbohydrate metabolic process"/>
    <property type="evidence" value="ECO:0007669"/>
    <property type="project" value="InterPro"/>
</dbReference>
<dbReference type="SUPFAM" id="SSF52279">
    <property type="entry name" value="Beta-D-glucan exohydrolase, C-terminal domain"/>
    <property type="match status" value="1"/>
</dbReference>
<dbReference type="Pfam" id="PF01915">
    <property type="entry name" value="Glyco_hydro_3_C"/>
    <property type="match status" value="1"/>
</dbReference>
<comment type="caution">
    <text evidence="8">The sequence shown here is derived from an EMBL/GenBank/DDBJ whole genome shotgun (WGS) entry which is preliminary data.</text>
</comment>
<sequence>MEDKFQGIRFGYEEQDVEDLPSNAATIAADCDAAVVVVGRDKEWETEGQDIPMFELPGQQVRLIQGVSKICKRVIVVVQTGIPVEMTKWIDRVQGTWYQGQELGNAAAVILTGSQDTTGRLPDLTETALFFPIGYGLSYTKFALTPIDISTTILRRETRLTLTVRVDNLGGFKGPGRQTVIAWLAPKGITTLQRPKKQVCAFAKSGSLISGESVKVRLEIDVYAFGVFDPEKSLWVVDANTQFDILVGMTAVDITPCWAVEVPEEIIWIHRI</sequence>
<feature type="domain" description="Fibronectin type III-like" evidence="7">
    <location>
        <begin position="178"/>
        <end position="251"/>
    </location>
</feature>
<proteinExistence type="inferred from homology"/>
<evidence type="ECO:0000313" key="9">
    <source>
        <dbReference type="Proteomes" id="UP001160390"/>
    </source>
</evidence>
<evidence type="ECO:0000256" key="3">
    <source>
        <dbReference type="ARBA" id="ARBA00012744"/>
    </source>
</evidence>
<evidence type="ECO:0000256" key="1">
    <source>
        <dbReference type="ARBA" id="ARBA00000448"/>
    </source>
</evidence>
<dbReference type="EC" id="3.2.1.21" evidence="3"/>
<dbReference type="Pfam" id="PF14310">
    <property type="entry name" value="Fn3-like"/>
    <property type="match status" value="1"/>
</dbReference>
<keyword evidence="5" id="KW-0119">Carbohydrate metabolism</keyword>
<evidence type="ECO:0000256" key="4">
    <source>
        <dbReference type="ARBA" id="ARBA00022801"/>
    </source>
</evidence>
<dbReference type="InterPro" id="IPR026891">
    <property type="entry name" value="Fn3-like"/>
</dbReference>
<dbReference type="EMBL" id="CABFNP030001210">
    <property type="protein sequence ID" value="CAI6092471.1"/>
    <property type="molecule type" value="Genomic_DNA"/>
</dbReference>
<organism evidence="8 9">
    <name type="scientific">Clonostachys chloroleuca</name>
    <dbReference type="NCBI Taxonomy" id="1926264"/>
    <lineage>
        <taxon>Eukaryota</taxon>
        <taxon>Fungi</taxon>
        <taxon>Dikarya</taxon>
        <taxon>Ascomycota</taxon>
        <taxon>Pezizomycotina</taxon>
        <taxon>Sordariomycetes</taxon>
        <taxon>Hypocreomycetidae</taxon>
        <taxon>Hypocreales</taxon>
        <taxon>Bionectriaceae</taxon>
        <taxon>Clonostachys</taxon>
    </lineage>
</organism>
<dbReference type="Gene3D" id="2.60.120.260">
    <property type="entry name" value="Galactose-binding domain-like"/>
    <property type="match status" value="1"/>
</dbReference>
<evidence type="ECO:0000256" key="2">
    <source>
        <dbReference type="ARBA" id="ARBA00005336"/>
    </source>
</evidence>
<reference evidence="8" key="1">
    <citation type="submission" date="2023-01" db="EMBL/GenBank/DDBJ databases">
        <authorList>
            <person name="Piombo E."/>
        </authorList>
    </citation>
    <scope>NUCLEOTIDE SEQUENCE</scope>
</reference>
<evidence type="ECO:0000256" key="6">
    <source>
        <dbReference type="ARBA" id="ARBA00023295"/>
    </source>
</evidence>
<dbReference type="GO" id="GO:0008422">
    <property type="term" value="F:beta-glucosidase activity"/>
    <property type="evidence" value="ECO:0007669"/>
    <property type="project" value="UniProtKB-EC"/>
</dbReference>
<evidence type="ECO:0000259" key="7">
    <source>
        <dbReference type="SMART" id="SM01217"/>
    </source>
</evidence>